<evidence type="ECO:0008006" key="7">
    <source>
        <dbReference type="Google" id="ProtNLM"/>
    </source>
</evidence>
<dbReference type="GeneID" id="90532217"/>
<sequence>MDVIMHEWKKRRLFLVLISALVALAVIIAALVLILGNRDAQNPGKTESSQWIPEGQLLVSDLYEGDRLIPEFDLPRNEYETAKFQKKNGLITYSDPAAKLGVDVSEHQENIDWEQVKAAGVDFAILRLGYRGHTEGLLYVDETFERNLENAEAAGIAVGVYFFSQATSKGEAEEEAEFVLTALGNKKPAYPVVFDWEQPFPSEEIPAEDLRAYNCTGEQVTSFAEAFCEKVKKAGLTPAVYFNKTMAYEFLDLEKLSAYDFWYAEYQDAPSLYYDFAMWQYTDSGEIPGIGNVDLNISFKTYQ</sequence>
<dbReference type="EMBL" id="JANFZH010000026">
    <property type="protein sequence ID" value="MCQ4840573.1"/>
    <property type="molecule type" value="Genomic_DNA"/>
</dbReference>
<dbReference type="Pfam" id="PF01183">
    <property type="entry name" value="Glyco_hydro_25"/>
    <property type="match status" value="1"/>
</dbReference>
<dbReference type="InterPro" id="IPR002053">
    <property type="entry name" value="Glyco_hydro_25"/>
</dbReference>
<comment type="caution">
    <text evidence="5">The sequence shown here is derived from an EMBL/GenBank/DDBJ whole genome shotgun (WGS) entry which is preliminary data.</text>
</comment>
<accession>A0ABT1S0V5</accession>
<evidence type="ECO:0000313" key="6">
    <source>
        <dbReference type="Proteomes" id="UP001524473"/>
    </source>
</evidence>
<dbReference type="PANTHER" id="PTHR34135:SF2">
    <property type="entry name" value="LYSOZYME"/>
    <property type="match status" value="1"/>
</dbReference>
<dbReference type="InterPro" id="IPR018077">
    <property type="entry name" value="Glyco_hydro_fam25_subgr"/>
</dbReference>
<dbReference type="SMART" id="SM00641">
    <property type="entry name" value="Glyco_25"/>
    <property type="match status" value="1"/>
</dbReference>
<reference evidence="5 6" key="1">
    <citation type="submission" date="2022-06" db="EMBL/GenBank/DDBJ databases">
        <title>Isolation of gut microbiota from human fecal samples.</title>
        <authorList>
            <person name="Pamer E.G."/>
            <person name="Barat B."/>
            <person name="Waligurski E."/>
            <person name="Medina S."/>
            <person name="Paddock L."/>
            <person name="Mostad J."/>
        </authorList>
    </citation>
    <scope>NUCLEOTIDE SEQUENCE [LARGE SCALE GENOMIC DNA]</scope>
    <source>
        <strain evidence="5 6">DFI.9.73</strain>
    </source>
</reference>
<dbReference type="Proteomes" id="UP001524473">
    <property type="component" value="Unassembled WGS sequence"/>
</dbReference>
<keyword evidence="2" id="KW-0378">Hydrolase</keyword>
<gene>
    <name evidence="5" type="ORF">NE695_11695</name>
</gene>
<proteinExistence type="inferred from homology"/>
<keyword evidence="4" id="KW-0812">Transmembrane</keyword>
<dbReference type="PROSITE" id="PS51904">
    <property type="entry name" value="GLYCOSYL_HYDROL_F25_2"/>
    <property type="match status" value="1"/>
</dbReference>
<evidence type="ECO:0000256" key="3">
    <source>
        <dbReference type="ARBA" id="ARBA00023295"/>
    </source>
</evidence>
<evidence type="ECO:0000256" key="2">
    <source>
        <dbReference type="ARBA" id="ARBA00022801"/>
    </source>
</evidence>
<dbReference type="InterPro" id="IPR017853">
    <property type="entry name" value="GH"/>
</dbReference>
<dbReference type="PANTHER" id="PTHR34135">
    <property type="entry name" value="LYSOZYME"/>
    <property type="match status" value="1"/>
</dbReference>
<dbReference type="RefSeq" id="WP_082942152.1">
    <property type="nucleotide sequence ID" value="NZ_CABKVV010000013.1"/>
</dbReference>
<protein>
    <recommendedName>
        <fullName evidence="7">Lysozyme</fullName>
    </recommendedName>
</protein>
<keyword evidence="4" id="KW-1133">Transmembrane helix</keyword>
<keyword evidence="4" id="KW-0472">Membrane</keyword>
<keyword evidence="3" id="KW-0326">Glycosidase</keyword>
<feature type="transmembrane region" description="Helical" evidence="4">
    <location>
        <begin position="12"/>
        <end position="35"/>
    </location>
</feature>
<dbReference type="Gene3D" id="3.20.20.80">
    <property type="entry name" value="Glycosidases"/>
    <property type="match status" value="1"/>
</dbReference>
<evidence type="ECO:0000256" key="4">
    <source>
        <dbReference type="SAM" id="Phobius"/>
    </source>
</evidence>
<comment type="similarity">
    <text evidence="1">Belongs to the glycosyl hydrolase 25 family.</text>
</comment>
<organism evidence="5 6">
    <name type="scientific">Neglectibacter timonensis</name>
    <dbReference type="NCBI Taxonomy" id="1776382"/>
    <lineage>
        <taxon>Bacteria</taxon>
        <taxon>Bacillati</taxon>
        <taxon>Bacillota</taxon>
        <taxon>Clostridia</taxon>
        <taxon>Eubacteriales</taxon>
        <taxon>Oscillospiraceae</taxon>
        <taxon>Neglectibacter</taxon>
    </lineage>
</organism>
<dbReference type="CDD" id="cd06414">
    <property type="entry name" value="GH25_LytC-like"/>
    <property type="match status" value="1"/>
</dbReference>
<keyword evidence="6" id="KW-1185">Reference proteome</keyword>
<name>A0ABT1S0V5_9FIRM</name>
<dbReference type="SUPFAM" id="SSF51445">
    <property type="entry name" value="(Trans)glycosidases"/>
    <property type="match status" value="1"/>
</dbReference>
<evidence type="ECO:0000256" key="1">
    <source>
        <dbReference type="ARBA" id="ARBA00010646"/>
    </source>
</evidence>
<evidence type="ECO:0000313" key="5">
    <source>
        <dbReference type="EMBL" id="MCQ4840573.1"/>
    </source>
</evidence>